<dbReference type="Pfam" id="PF07589">
    <property type="entry name" value="PEP-CTERM"/>
    <property type="match status" value="1"/>
</dbReference>
<reference evidence="3 4" key="2">
    <citation type="submission" date="2019-01" db="EMBL/GenBank/DDBJ databases">
        <title>Motilimonas pumilus sp. nov., isolated from the gut of sea cucumber (Apostichopus japonicus).</title>
        <authorList>
            <person name="Wang F.-Q."/>
            <person name="Ren L.-H."/>
            <person name="Lin Y.-W."/>
            <person name="Sun G.-H."/>
            <person name="Du Z.-J."/>
            <person name="Zhao J.-X."/>
            <person name="Liu X.-J."/>
            <person name="Liu L.-J."/>
        </authorList>
    </citation>
    <scope>NUCLEOTIDE SEQUENCE [LARGE SCALE GENOMIC DNA]</scope>
    <source>
        <strain evidence="3 4">PLHSC7-2</strain>
    </source>
</reference>
<protein>
    <submittedName>
        <fullName evidence="3">PEP-CTERM sorting domain-containing protein</fullName>
    </submittedName>
</protein>
<feature type="chain" id="PRO_5019177669" evidence="1">
    <location>
        <begin position="27"/>
        <end position="332"/>
    </location>
</feature>
<name>A0A418YFQ3_9GAMM</name>
<feature type="signal peptide" evidence="1">
    <location>
        <begin position="1"/>
        <end position="26"/>
    </location>
</feature>
<evidence type="ECO:0000313" key="4">
    <source>
        <dbReference type="Proteomes" id="UP000283255"/>
    </source>
</evidence>
<proteinExistence type="predicted"/>
<accession>A0A418YFQ3</accession>
<evidence type="ECO:0000259" key="2">
    <source>
        <dbReference type="Pfam" id="PF07589"/>
    </source>
</evidence>
<keyword evidence="1" id="KW-0732">Signal</keyword>
<keyword evidence="4" id="KW-1185">Reference proteome</keyword>
<dbReference type="EMBL" id="QZCH01000009">
    <property type="protein sequence ID" value="RJG48168.1"/>
    <property type="molecule type" value="Genomic_DNA"/>
</dbReference>
<gene>
    <name evidence="3" type="ORF">D1Z90_08870</name>
</gene>
<sequence length="332" mass="35526">MKKHTKSLITAGVAAALLSTAFSASAGRDVMLQFTGVNFFYDPMQTFNDVGLNTDPANYPNSNRPGLLDSDNDGFDDATGQSMTFGVLRDGVKNDGYSPGDFPGGYDYTSDVAGKYVTGGATTQDNKADSTFGEYEFGSPVSSYKAFAKDDDGFYTILLGEFVSEWLALDFRMVLDQNQVNGDPAPGDSVSYDIATEYSFFDILTEEPGTGEKEWGLGIDSIQTGVLNVSNTGQSELVFTALSARVFDEGAPNGTTRTDNMPLPNAPVLEPITFSFSFQTVGAANGIRNAQSFIGSGTGEVTYSIPEPSSIALWGLALAGLGFYQRKRTMKK</sequence>
<dbReference type="Proteomes" id="UP000283255">
    <property type="component" value="Unassembled WGS sequence"/>
</dbReference>
<dbReference type="AlphaFoldDB" id="A0A418YFQ3"/>
<organism evidence="3 4">
    <name type="scientific">Motilimonas pumila</name>
    <dbReference type="NCBI Taxonomy" id="2303987"/>
    <lineage>
        <taxon>Bacteria</taxon>
        <taxon>Pseudomonadati</taxon>
        <taxon>Pseudomonadota</taxon>
        <taxon>Gammaproteobacteria</taxon>
        <taxon>Alteromonadales</taxon>
        <taxon>Alteromonadales genera incertae sedis</taxon>
        <taxon>Motilimonas</taxon>
    </lineage>
</organism>
<dbReference type="RefSeq" id="WP_119910394.1">
    <property type="nucleotide sequence ID" value="NZ_QZCH01000009.1"/>
</dbReference>
<dbReference type="InterPro" id="IPR013424">
    <property type="entry name" value="Ice-binding_C"/>
</dbReference>
<dbReference type="OrthoDB" id="9800746at2"/>
<evidence type="ECO:0000256" key="1">
    <source>
        <dbReference type="SAM" id="SignalP"/>
    </source>
</evidence>
<comment type="caution">
    <text evidence="3">The sequence shown here is derived from an EMBL/GenBank/DDBJ whole genome shotgun (WGS) entry which is preliminary data.</text>
</comment>
<reference evidence="3 4" key="1">
    <citation type="submission" date="2018-09" db="EMBL/GenBank/DDBJ databases">
        <authorList>
            <person name="Wang F."/>
        </authorList>
    </citation>
    <scope>NUCLEOTIDE SEQUENCE [LARGE SCALE GENOMIC DNA]</scope>
    <source>
        <strain evidence="3 4">PLHSC7-2</strain>
    </source>
</reference>
<feature type="domain" description="Ice-binding protein C-terminal" evidence="2">
    <location>
        <begin position="304"/>
        <end position="327"/>
    </location>
</feature>
<evidence type="ECO:0000313" key="3">
    <source>
        <dbReference type="EMBL" id="RJG48168.1"/>
    </source>
</evidence>